<dbReference type="AlphaFoldDB" id="A0A6G3QVT5"/>
<feature type="region of interest" description="Disordered" evidence="1">
    <location>
        <begin position="1"/>
        <end position="20"/>
    </location>
</feature>
<comment type="caution">
    <text evidence="2">The sequence shown here is derived from an EMBL/GenBank/DDBJ whole genome shotgun (WGS) entry which is preliminary data.</text>
</comment>
<protein>
    <submittedName>
        <fullName evidence="2">RNA polymerase sigma factor</fullName>
    </submittedName>
</protein>
<proteinExistence type="predicted"/>
<dbReference type="EMBL" id="JAAGMD010000455">
    <property type="protein sequence ID" value="NEA87455.1"/>
    <property type="molecule type" value="Genomic_DNA"/>
</dbReference>
<reference evidence="2" key="1">
    <citation type="submission" date="2020-01" db="EMBL/GenBank/DDBJ databases">
        <title>Insect and environment-associated Actinomycetes.</title>
        <authorList>
            <person name="Currrie C."/>
            <person name="Chevrette M."/>
            <person name="Carlson C."/>
            <person name="Stubbendieck R."/>
            <person name="Wendt-Pienkowski E."/>
        </authorList>
    </citation>
    <scope>NUCLEOTIDE SEQUENCE</scope>
    <source>
        <strain evidence="2">SID14436</strain>
    </source>
</reference>
<name>A0A6G3QVT5_9ACTN</name>
<sequence length="68" mass="6787">MPESSERGRPVPDGDGTPAVALIAYGTDSGEAADSAPDVPLPPSMAAIILEVAPVQTRTLTQTGPATA</sequence>
<evidence type="ECO:0000256" key="1">
    <source>
        <dbReference type="SAM" id="MobiDB-lite"/>
    </source>
</evidence>
<feature type="compositionally biased region" description="Basic and acidic residues" evidence="1">
    <location>
        <begin position="1"/>
        <end position="12"/>
    </location>
</feature>
<evidence type="ECO:0000313" key="2">
    <source>
        <dbReference type="EMBL" id="NEA87455.1"/>
    </source>
</evidence>
<organism evidence="2">
    <name type="scientific">Streptomyces sp. SID14436</name>
    <dbReference type="NCBI Taxonomy" id="2706070"/>
    <lineage>
        <taxon>Bacteria</taxon>
        <taxon>Bacillati</taxon>
        <taxon>Actinomycetota</taxon>
        <taxon>Actinomycetes</taxon>
        <taxon>Kitasatosporales</taxon>
        <taxon>Streptomycetaceae</taxon>
        <taxon>Streptomyces</taxon>
    </lineage>
</organism>
<accession>A0A6G3QVT5</accession>
<gene>
    <name evidence="2" type="ORF">G3I53_15750</name>
</gene>
<feature type="non-terminal residue" evidence="2">
    <location>
        <position position="68"/>
    </location>
</feature>